<evidence type="ECO:0000256" key="2">
    <source>
        <dbReference type="ARBA" id="ARBA00022676"/>
    </source>
</evidence>
<dbReference type="Gene3D" id="3.90.550.10">
    <property type="entry name" value="Spore Coat Polysaccharide Biosynthesis Protein SpsA, Chain A"/>
    <property type="match status" value="1"/>
</dbReference>
<keyword evidence="3" id="KW-0808">Transferase</keyword>
<gene>
    <name evidence="6" type="ORF">FAK_03060</name>
</gene>
<evidence type="ECO:0000256" key="1">
    <source>
        <dbReference type="ARBA" id="ARBA00006739"/>
    </source>
</evidence>
<dbReference type="InterPro" id="IPR048354">
    <property type="entry name" value="TOD1_MUCI70_glycTrfase_dom"/>
</dbReference>
<dbReference type="AlphaFoldDB" id="A0AAU9EMM0"/>
<dbReference type="PANTHER" id="PTHR43179:SF12">
    <property type="entry name" value="GALACTOFURANOSYLTRANSFERASE GLFT2"/>
    <property type="match status" value="1"/>
</dbReference>
<protein>
    <recommendedName>
        <fullName evidence="8">Glycosyltransferase 2-like domain-containing protein</fullName>
    </recommendedName>
</protein>
<comment type="similarity">
    <text evidence="1">Belongs to the glycosyltransferase 2 family.</text>
</comment>
<sequence>MIGVGKAGILRLVTLGYGRVIPPRVNRVLPRRLRVLAKYGLNAVSGGPSAPRGPVEYLHTHEHGRHKIKASVRARLARLPECQTSIAAYQQARDQRDPSALKIAVYVTITNNYDSIKLPESFNPGLDYVLFSDRPVADTGVYEVRPITYHNDDPTRTARFVKTHPHVLLGDYDVAVWVDSNIMLLDDIFPLVQKFLVSGKLVASNPHPCRNTLYEEARICRRFKTDDGDLIKNQVKTYRRLQFAHNDLVENNVMMFDLRDERTGRFLDAWWAEMERGSKRDQLSFNYCLASLGLDWHRITDRAAPVLDHPCFALMVHDHAQGPAQELVEALGTGLVDPYAGPGFAGLRDARVRAHSRRAIDIVVCVHDALDDVRRCLDSVAAKRAGDRQKLILIDDGSGPETADYLRGFARGKDWVTLRRNEAARGFSGAVNQGLVLSSGELVIALNSDTVVTDGWAEKMADAVFSTPGAGLVGVMSNAAGYQSLPDRTGTRHQTAINPLPPGMGPDDLNRWCEQWAGADSLPLVPLVHGFCLGFTRQALERVGLLDEEAFPGGYGVEDDYTMRAADAGVLAVLAGHTYVFHAKSKSYAPARRAEFMRRGLRTLGHRHGSHRLVRAMASMAGNPFLGRMRRRAAELYTGDNQARPEAPSRWGR</sequence>
<dbReference type="GO" id="GO:0016757">
    <property type="term" value="F:glycosyltransferase activity"/>
    <property type="evidence" value="ECO:0007669"/>
    <property type="project" value="UniProtKB-KW"/>
</dbReference>
<dbReference type="InterPro" id="IPR001173">
    <property type="entry name" value="Glyco_trans_2-like"/>
</dbReference>
<evidence type="ECO:0000313" key="6">
    <source>
        <dbReference type="EMBL" id="BEQ13240.1"/>
    </source>
</evidence>
<evidence type="ECO:0000256" key="3">
    <source>
        <dbReference type="ARBA" id="ARBA00022679"/>
    </source>
</evidence>
<dbReference type="EMBL" id="AP028679">
    <property type="protein sequence ID" value="BEQ13240.1"/>
    <property type="molecule type" value="Genomic_DNA"/>
</dbReference>
<dbReference type="Pfam" id="PF00535">
    <property type="entry name" value="Glycos_transf_2"/>
    <property type="match status" value="1"/>
</dbReference>
<dbReference type="SUPFAM" id="SSF53448">
    <property type="entry name" value="Nucleotide-diphospho-sugar transferases"/>
    <property type="match status" value="1"/>
</dbReference>
<evidence type="ECO:0000259" key="4">
    <source>
        <dbReference type="Pfam" id="PF00535"/>
    </source>
</evidence>
<evidence type="ECO:0008006" key="8">
    <source>
        <dbReference type="Google" id="ProtNLM"/>
    </source>
</evidence>
<evidence type="ECO:0000259" key="5">
    <source>
        <dbReference type="Pfam" id="PF04765"/>
    </source>
</evidence>
<dbReference type="KEGG" id="dmp:FAK_03060"/>
<keyword evidence="2" id="KW-0328">Glycosyltransferase</keyword>
<name>A0AAU9EMM0_9BACT</name>
<keyword evidence="7" id="KW-1185">Reference proteome</keyword>
<feature type="domain" description="Glycosyltransferase 2-like" evidence="4">
    <location>
        <begin position="362"/>
        <end position="473"/>
    </location>
</feature>
<dbReference type="Proteomes" id="UP001366166">
    <property type="component" value="Chromosome"/>
</dbReference>
<reference evidence="7" key="1">
    <citation type="journal article" date="2023" name="Arch. Microbiol.">
        <title>Desulfoferula mesophilus gen. nov. sp. nov., a mesophilic sulfate-reducing bacterium isolated from a brackish lake sediment.</title>
        <authorList>
            <person name="Watanabe T."/>
            <person name="Yabe T."/>
            <person name="Tsuji J.M."/>
            <person name="Fukui M."/>
        </authorList>
    </citation>
    <scope>NUCLEOTIDE SEQUENCE [LARGE SCALE GENOMIC DNA]</scope>
    <source>
        <strain evidence="7">12FAK</strain>
    </source>
</reference>
<organism evidence="6 7">
    <name type="scientific">Desulfoferula mesophila</name>
    <dbReference type="NCBI Taxonomy" id="3058419"/>
    <lineage>
        <taxon>Bacteria</taxon>
        <taxon>Pseudomonadati</taxon>
        <taxon>Thermodesulfobacteriota</taxon>
        <taxon>Desulfarculia</taxon>
        <taxon>Desulfarculales</taxon>
        <taxon>Desulfarculaceae</taxon>
        <taxon>Desulfoferula</taxon>
    </lineage>
</organism>
<dbReference type="PANTHER" id="PTHR43179">
    <property type="entry name" value="RHAMNOSYLTRANSFERASE WBBL"/>
    <property type="match status" value="1"/>
</dbReference>
<dbReference type="InterPro" id="IPR029044">
    <property type="entry name" value="Nucleotide-diphossugar_trans"/>
</dbReference>
<accession>A0AAU9EMM0</accession>
<feature type="domain" description="TOD1/MUCI70 glycosyltransferase-like" evidence="5">
    <location>
        <begin position="152"/>
        <end position="292"/>
    </location>
</feature>
<dbReference type="Pfam" id="PF04765">
    <property type="entry name" value="TOD1_MUCI70"/>
    <property type="match status" value="1"/>
</dbReference>
<proteinExistence type="inferred from homology"/>
<evidence type="ECO:0000313" key="7">
    <source>
        <dbReference type="Proteomes" id="UP001366166"/>
    </source>
</evidence>